<dbReference type="Proteomes" id="UP000730739">
    <property type="component" value="Unassembled WGS sequence"/>
</dbReference>
<feature type="transmembrane region" description="Helical" evidence="9">
    <location>
        <begin position="58"/>
        <end position="81"/>
    </location>
</feature>
<reference evidence="10 11" key="1">
    <citation type="submission" date="2021-03" db="EMBL/GenBank/DDBJ databases">
        <title>Genomic Encyclopedia of Type Strains, Phase IV (KMG-IV): sequencing the most valuable type-strain genomes for metagenomic binning, comparative biology and taxonomic classification.</title>
        <authorList>
            <person name="Goeker M."/>
        </authorList>
    </citation>
    <scope>NUCLEOTIDE SEQUENCE [LARGE SCALE GENOMIC DNA]</scope>
    <source>
        <strain evidence="10 11">DSM 13372</strain>
    </source>
</reference>
<keyword evidence="10" id="KW-0282">Flagellum</keyword>
<keyword evidence="10" id="KW-0969">Cilium</keyword>
<protein>
    <recommendedName>
        <fullName evidence="3 9">Flagellar biosynthetic protein FliQ</fullName>
    </recommendedName>
</protein>
<feature type="transmembrane region" description="Helical" evidence="9">
    <location>
        <begin position="12"/>
        <end position="38"/>
    </location>
</feature>
<keyword evidence="11" id="KW-1185">Reference proteome</keyword>
<comment type="subcellular location">
    <subcellularLocation>
        <location evidence="1 9">Cell membrane</location>
        <topology evidence="1">Multi-pass membrane protein</topology>
    </subcellularLocation>
    <subcellularLocation>
        <location evidence="9">Bacterial flagellum basal body</location>
    </subcellularLocation>
</comment>
<dbReference type="NCBIfam" id="NF004671">
    <property type="entry name" value="PRK06010.1"/>
    <property type="match status" value="1"/>
</dbReference>
<comment type="function">
    <text evidence="9">Role in flagellar biosynthesis.</text>
</comment>
<evidence type="ECO:0000256" key="8">
    <source>
        <dbReference type="ARBA" id="ARBA00023143"/>
    </source>
</evidence>
<accession>A0ABS4R003</accession>
<keyword evidence="7 9" id="KW-0472">Membrane</keyword>
<dbReference type="Pfam" id="PF01313">
    <property type="entry name" value="Bac_export_3"/>
    <property type="match status" value="1"/>
</dbReference>
<dbReference type="PRINTS" id="PR00952">
    <property type="entry name" value="TYPE3IMQPROT"/>
</dbReference>
<dbReference type="PIRSF" id="PIRSF004669">
    <property type="entry name" value="FliQ"/>
    <property type="match status" value="1"/>
</dbReference>
<evidence type="ECO:0000313" key="10">
    <source>
        <dbReference type="EMBL" id="MBP2235620.1"/>
    </source>
</evidence>
<dbReference type="PANTHER" id="PTHR34040">
    <property type="entry name" value="FLAGELLAR BIOSYNTHETIC PROTEIN FLIQ"/>
    <property type="match status" value="1"/>
</dbReference>
<evidence type="ECO:0000256" key="9">
    <source>
        <dbReference type="RuleBase" id="RU364090"/>
    </source>
</evidence>
<keyword evidence="4 9" id="KW-1003">Cell membrane</keyword>
<evidence type="ECO:0000256" key="6">
    <source>
        <dbReference type="ARBA" id="ARBA00022989"/>
    </source>
</evidence>
<dbReference type="EMBL" id="JAGILA010000002">
    <property type="protein sequence ID" value="MBP2235620.1"/>
    <property type="molecule type" value="Genomic_DNA"/>
</dbReference>
<dbReference type="PANTHER" id="PTHR34040:SF2">
    <property type="entry name" value="FLAGELLAR BIOSYNTHETIC PROTEIN FLIQ"/>
    <property type="match status" value="1"/>
</dbReference>
<evidence type="ECO:0000256" key="4">
    <source>
        <dbReference type="ARBA" id="ARBA00022475"/>
    </source>
</evidence>
<proteinExistence type="inferred from homology"/>
<organism evidence="10 11">
    <name type="scientific">Sinorhizobium kostiense</name>
    <dbReference type="NCBI Taxonomy" id="76747"/>
    <lineage>
        <taxon>Bacteria</taxon>
        <taxon>Pseudomonadati</taxon>
        <taxon>Pseudomonadota</taxon>
        <taxon>Alphaproteobacteria</taxon>
        <taxon>Hyphomicrobiales</taxon>
        <taxon>Rhizobiaceae</taxon>
        <taxon>Sinorhizobium/Ensifer group</taxon>
        <taxon>Sinorhizobium</taxon>
    </lineage>
</organism>
<name>A0ABS4R003_9HYPH</name>
<keyword evidence="10" id="KW-0966">Cell projection</keyword>
<sequence length="88" mass="9241">MNEADALDIVQAAIWTVIVAAGPAVLAAMVVGVVIAFFQALTQVQEMTLTFVPKILAVMVTAAISAPFIGGQISIFTDIIFSRIQSGF</sequence>
<evidence type="ECO:0000256" key="5">
    <source>
        <dbReference type="ARBA" id="ARBA00022692"/>
    </source>
</evidence>
<dbReference type="InterPro" id="IPR006305">
    <property type="entry name" value="FliQ"/>
</dbReference>
<dbReference type="RefSeq" id="WP_209601806.1">
    <property type="nucleotide sequence ID" value="NZ_JAGILA010000002.1"/>
</dbReference>
<evidence type="ECO:0000256" key="3">
    <source>
        <dbReference type="ARBA" id="ARBA00021718"/>
    </source>
</evidence>
<keyword evidence="6 9" id="KW-1133">Transmembrane helix</keyword>
<dbReference type="NCBIfam" id="TIGR01402">
    <property type="entry name" value="fliQ"/>
    <property type="match status" value="1"/>
</dbReference>
<keyword evidence="8 9" id="KW-0975">Bacterial flagellum</keyword>
<evidence type="ECO:0000256" key="7">
    <source>
        <dbReference type="ARBA" id="ARBA00023136"/>
    </source>
</evidence>
<comment type="similarity">
    <text evidence="2 9">Belongs to the FliQ/MopD/SpaQ family.</text>
</comment>
<gene>
    <name evidence="9" type="primary">fliQ</name>
    <name evidence="10" type="ORF">J2Z31_002112</name>
</gene>
<comment type="caution">
    <text evidence="10">The sequence shown here is derived from an EMBL/GenBank/DDBJ whole genome shotgun (WGS) entry which is preliminary data.</text>
</comment>
<evidence type="ECO:0000313" key="11">
    <source>
        <dbReference type="Proteomes" id="UP000730739"/>
    </source>
</evidence>
<dbReference type="InterPro" id="IPR002191">
    <property type="entry name" value="Bac_export_3"/>
</dbReference>
<keyword evidence="5 9" id="KW-0812">Transmembrane</keyword>
<evidence type="ECO:0000256" key="2">
    <source>
        <dbReference type="ARBA" id="ARBA00006156"/>
    </source>
</evidence>
<evidence type="ECO:0000256" key="1">
    <source>
        <dbReference type="ARBA" id="ARBA00004651"/>
    </source>
</evidence>